<dbReference type="PANTHER" id="PTHR23037">
    <property type="entry name" value="CYTOKINE RECEPTOR"/>
    <property type="match status" value="1"/>
</dbReference>
<feature type="signal peptide" evidence="10">
    <location>
        <begin position="1"/>
        <end position="18"/>
    </location>
</feature>
<evidence type="ECO:0000256" key="6">
    <source>
        <dbReference type="ARBA" id="ARBA00023157"/>
    </source>
</evidence>
<dbReference type="EMBL" id="QNUK01000049">
    <property type="protein sequence ID" value="KAF5905048.1"/>
    <property type="molecule type" value="Genomic_DNA"/>
</dbReference>
<keyword evidence="6" id="KW-1015">Disulfide bond</keyword>
<dbReference type="InterPro" id="IPR013783">
    <property type="entry name" value="Ig-like_fold"/>
</dbReference>
<feature type="domain" description="Fibronectin type-III" evidence="11">
    <location>
        <begin position="118"/>
        <end position="219"/>
    </location>
</feature>
<comment type="subcellular location">
    <subcellularLocation>
        <location evidence="1">Membrane</location>
        <topology evidence="1">Single-pass type I membrane protein</topology>
    </subcellularLocation>
</comment>
<dbReference type="GO" id="GO:0004896">
    <property type="term" value="F:cytokine receptor activity"/>
    <property type="evidence" value="ECO:0007669"/>
    <property type="project" value="InterPro"/>
</dbReference>
<evidence type="ECO:0000256" key="1">
    <source>
        <dbReference type="ARBA" id="ARBA00004479"/>
    </source>
</evidence>
<dbReference type="PROSITE" id="PS50853">
    <property type="entry name" value="FN3"/>
    <property type="match status" value="1"/>
</dbReference>
<dbReference type="GO" id="GO:0016064">
    <property type="term" value="P:immunoglobulin mediated immune response"/>
    <property type="evidence" value="ECO:0007669"/>
    <property type="project" value="TreeGrafter"/>
</dbReference>
<accession>A0A8J4UCY0</accession>
<evidence type="ECO:0000256" key="2">
    <source>
        <dbReference type="ARBA" id="ARBA00022692"/>
    </source>
</evidence>
<feature type="transmembrane region" description="Helical" evidence="9">
    <location>
        <begin position="232"/>
        <end position="255"/>
    </location>
</feature>
<evidence type="ECO:0000256" key="8">
    <source>
        <dbReference type="ARBA" id="ARBA00023180"/>
    </source>
</evidence>
<evidence type="ECO:0000256" key="7">
    <source>
        <dbReference type="ARBA" id="ARBA00023170"/>
    </source>
</evidence>
<dbReference type="CDD" id="cd00063">
    <property type="entry name" value="FN3"/>
    <property type="match status" value="1"/>
</dbReference>
<protein>
    <submittedName>
        <fullName evidence="12">Interleukin-2 receptor subunit beta</fullName>
    </submittedName>
</protein>
<sequence>MQIGHILMVSALLSLVSSELQCYTDYLDVVTCVWNTSSVGDRFHIIPTNSCFLHSEYNIQPKAEKPKSILKPFGDSQTELRKGTLQFSKNCLMTGPLTLQLFVSCEGMTVETINRFFPPGNVKLYAPEKPVVKGQNVTWQRGSPHSTRVMAVKYEVQWRLLNENWETHPVATTAEEYCELPEDKLIRGKEYVIRVRSIPEKRPRYWSEWSVVTQWTSTVGEEPPPGPHIPEIFTNVTTLAVLATVPIVVLAFFCFPRYRRIRKCLYVPTPGKYFGDLFSNHGGDFK</sequence>
<keyword evidence="13" id="KW-1185">Reference proteome</keyword>
<organism evidence="12 13">
    <name type="scientific">Clarias magur</name>
    <name type="common">Asian catfish</name>
    <name type="synonym">Macropteronotus magur</name>
    <dbReference type="NCBI Taxonomy" id="1594786"/>
    <lineage>
        <taxon>Eukaryota</taxon>
        <taxon>Metazoa</taxon>
        <taxon>Chordata</taxon>
        <taxon>Craniata</taxon>
        <taxon>Vertebrata</taxon>
        <taxon>Euteleostomi</taxon>
        <taxon>Actinopterygii</taxon>
        <taxon>Neopterygii</taxon>
        <taxon>Teleostei</taxon>
        <taxon>Ostariophysi</taxon>
        <taxon>Siluriformes</taxon>
        <taxon>Clariidae</taxon>
        <taxon>Clarias</taxon>
    </lineage>
</organism>
<evidence type="ECO:0000313" key="12">
    <source>
        <dbReference type="EMBL" id="KAF5905048.1"/>
    </source>
</evidence>
<feature type="non-terminal residue" evidence="12">
    <location>
        <position position="1"/>
    </location>
</feature>
<keyword evidence="3 10" id="KW-0732">Signal</keyword>
<evidence type="ECO:0000259" key="11">
    <source>
        <dbReference type="PROSITE" id="PS50853"/>
    </source>
</evidence>
<dbReference type="Gene3D" id="2.60.40.10">
    <property type="entry name" value="Immunoglobulins"/>
    <property type="match status" value="2"/>
</dbReference>
<comment type="caution">
    <text evidence="12">The sequence shown here is derived from an EMBL/GenBank/DDBJ whole genome shotgun (WGS) entry which is preliminary data.</text>
</comment>
<dbReference type="SUPFAM" id="SSF49265">
    <property type="entry name" value="Fibronectin type III"/>
    <property type="match status" value="1"/>
</dbReference>
<dbReference type="InterPro" id="IPR036116">
    <property type="entry name" value="FN3_sf"/>
</dbReference>
<evidence type="ECO:0000313" key="13">
    <source>
        <dbReference type="Proteomes" id="UP000727407"/>
    </source>
</evidence>
<dbReference type="AlphaFoldDB" id="A0A8J4UCY0"/>
<name>A0A8J4UCY0_CLAMG</name>
<keyword evidence="5 9" id="KW-0472">Membrane</keyword>
<keyword evidence="7 12" id="KW-0675">Receptor</keyword>
<gene>
    <name evidence="12" type="primary">il2rb</name>
    <name evidence="12" type="ORF">DAT39_005254</name>
</gene>
<dbReference type="Proteomes" id="UP000727407">
    <property type="component" value="Unassembled WGS sequence"/>
</dbReference>
<dbReference type="GO" id="GO:0009897">
    <property type="term" value="C:external side of plasma membrane"/>
    <property type="evidence" value="ECO:0007669"/>
    <property type="project" value="TreeGrafter"/>
</dbReference>
<evidence type="ECO:0000256" key="9">
    <source>
        <dbReference type="SAM" id="Phobius"/>
    </source>
</evidence>
<dbReference type="PANTHER" id="PTHR23037:SF22">
    <property type="entry name" value="CYTOKINE RECEPTOR COMMON SUBUNIT BETA"/>
    <property type="match status" value="1"/>
</dbReference>
<dbReference type="InterPro" id="IPR003531">
    <property type="entry name" value="Hempt_rcpt_S_F1_CS"/>
</dbReference>
<feature type="chain" id="PRO_5035161036" evidence="10">
    <location>
        <begin position="19"/>
        <end position="286"/>
    </location>
</feature>
<dbReference type="InterPro" id="IPR003961">
    <property type="entry name" value="FN3_dom"/>
</dbReference>
<evidence type="ECO:0000256" key="10">
    <source>
        <dbReference type="SAM" id="SignalP"/>
    </source>
</evidence>
<keyword evidence="2 9" id="KW-0812">Transmembrane</keyword>
<dbReference type="PROSITE" id="PS01355">
    <property type="entry name" value="HEMATOPO_REC_S_F1"/>
    <property type="match status" value="1"/>
</dbReference>
<proteinExistence type="predicted"/>
<evidence type="ECO:0000256" key="5">
    <source>
        <dbReference type="ARBA" id="ARBA00023136"/>
    </source>
</evidence>
<keyword evidence="8" id="KW-0325">Glycoprotein</keyword>
<evidence type="ECO:0000256" key="3">
    <source>
        <dbReference type="ARBA" id="ARBA00022729"/>
    </source>
</evidence>
<evidence type="ECO:0000256" key="4">
    <source>
        <dbReference type="ARBA" id="ARBA00022989"/>
    </source>
</evidence>
<reference evidence="12" key="1">
    <citation type="submission" date="2020-07" db="EMBL/GenBank/DDBJ databases">
        <title>Clarias magur genome sequencing, assembly and annotation.</title>
        <authorList>
            <person name="Kushwaha B."/>
            <person name="Kumar R."/>
            <person name="Das P."/>
            <person name="Joshi C.G."/>
            <person name="Kumar D."/>
            <person name="Nagpure N.S."/>
            <person name="Pandey M."/>
            <person name="Agarwal S."/>
            <person name="Srivastava S."/>
            <person name="Singh M."/>
            <person name="Sahoo L."/>
            <person name="Jayasankar P."/>
            <person name="Meher P.K."/>
            <person name="Koringa P.G."/>
            <person name="Iquebal M.A."/>
            <person name="Das S.P."/>
            <person name="Bit A."/>
            <person name="Patnaik S."/>
            <person name="Patel N."/>
            <person name="Shah T.M."/>
            <person name="Hinsu A."/>
            <person name="Jena J.K."/>
        </authorList>
    </citation>
    <scope>NUCLEOTIDE SEQUENCE</scope>
    <source>
        <strain evidence="12">CIFAMagur01</strain>
        <tissue evidence="12">Testis</tissue>
    </source>
</reference>
<dbReference type="OrthoDB" id="9419853at2759"/>
<keyword evidence="4 9" id="KW-1133">Transmembrane helix</keyword>